<keyword evidence="2" id="KW-0472">Membrane</keyword>
<protein>
    <submittedName>
        <fullName evidence="3">Uncharacterized protein</fullName>
    </submittedName>
</protein>
<evidence type="ECO:0000313" key="4">
    <source>
        <dbReference type="Proteomes" id="UP001139721"/>
    </source>
</evidence>
<keyword evidence="1" id="KW-0175">Coiled coil</keyword>
<dbReference type="AlphaFoldDB" id="A0A9X2ICK9"/>
<evidence type="ECO:0000256" key="2">
    <source>
        <dbReference type="SAM" id="Phobius"/>
    </source>
</evidence>
<keyword evidence="2" id="KW-1133">Transmembrane helix</keyword>
<dbReference type="EMBL" id="JAJKBJ010000028">
    <property type="protein sequence ID" value="MCL9685535.1"/>
    <property type="molecule type" value="Genomic_DNA"/>
</dbReference>
<gene>
    <name evidence="3" type="ORF">LOX96_15635</name>
</gene>
<accession>A0A9X2ICK9</accession>
<dbReference type="Proteomes" id="UP001139721">
    <property type="component" value="Unassembled WGS sequence"/>
</dbReference>
<feature type="coiled-coil region" evidence="1">
    <location>
        <begin position="5"/>
        <end position="144"/>
    </location>
</feature>
<keyword evidence="2" id="KW-0812">Transmembrane</keyword>
<comment type="caution">
    <text evidence="3">The sequence shown here is derived from an EMBL/GenBank/DDBJ whole genome shotgun (WGS) entry which is preliminary data.</text>
</comment>
<evidence type="ECO:0000313" key="3">
    <source>
        <dbReference type="EMBL" id="MCL9685535.1"/>
    </source>
</evidence>
<name>A0A9X2ICK9_9GAMM</name>
<reference evidence="3" key="1">
    <citation type="submission" date="2021-11" db="EMBL/GenBank/DDBJ databases">
        <title>Legionella maioricencis sp. nov., a new species isolated from hot water samples in Mallorca.</title>
        <authorList>
            <person name="Crespi S."/>
            <person name="Drasar V."/>
            <person name="Salva-Serra F."/>
            <person name="Jaen-Luchoro D."/>
            <person name="Pineiro-Iglesias B."/>
            <person name="Aliaga F."/>
            <person name="Fernandez-Juarez V."/>
            <person name="Coll G."/>
            <person name="Moore E.R.B."/>
            <person name="Bennasar-Figueras A."/>
        </authorList>
    </citation>
    <scope>NUCLEOTIDE SEQUENCE</scope>
    <source>
        <strain evidence="3">HCPI-6</strain>
    </source>
</reference>
<sequence>SEQKIEELEKRVASTTEQYKEQLKQEAEKAAQLLKETTERLTREKEELNQQLNEKWRSAEQAHVKDQEKFITDISELRRQLQELDTQSREEIRLLREDAQLKAREYDHAVRDLKQEKESVADESAKLIQENIFLQDDNEQLRQQNTTLQDILNSDIELQCHSIVRDKLTPLTKNYLVHLAREIQKSVAPSLDIKVNDVSGLITQVNKIIIWPDDKALQLKQKFDAVSDLYATLQDKTVIRPSEKVTKFYEQLNDADQVIKTHRDPTWKRYTANAAAILGIILTGIFPGLIVLGIMALRGSSPKFWESAGQTFFASSSGEIVKNVPDVVMNKGIK</sequence>
<feature type="transmembrane region" description="Helical" evidence="2">
    <location>
        <begin position="274"/>
        <end position="297"/>
    </location>
</feature>
<organism evidence="3 4">
    <name type="scientific">Legionella maioricensis</name>
    <dbReference type="NCBI Taxonomy" id="2896528"/>
    <lineage>
        <taxon>Bacteria</taxon>
        <taxon>Pseudomonadati</taxon>
        <taxon>Pseudomonadota</taxon>
        <taxon>Gammaproteobacteria</taxon>
        <taxon>Legionellales</taxon>
        <taxon>Legionellaceae</taxon>
        <taxon>Legionella</taxon>
    </lineage>
</organism>
<keyword evidence="4" id="KW-1185">Reference proteome</keyword>
<feature type="non-terminal residue" evidence="3">
    <location>
        <position position="1"/>
    </location>
</feature>
<evidence type="ECO:0000256" key="1">
    <source>
        <dbReference type="SAM" id="Coils"/>
    </source>
</evidence>
<proteinExistence type="predicted"/>